<keyword evidence="3" id="KW-1185">Reference proteome</keyword>
<evidence type="ECO:0000313" key="2">
    <source>
        <dbReference type="EMBL" id="USQ94907.1"/>
    </source>
</evidence>
<dbReference type="Proteomes" id="UP001057520">
    <property type="component" value="Chromosome"/>
</dbReference>
<gene>
    <name evidence="2" type="ORF">MZV50_20435</name>
</gene>
<sequence length="179" mass="20106">MAVLDFGTRVTRRLWAPLVISAVAVTGTLGAFVFTGFDLARFERENALLPTPSPVQMARYRPLAQAEWRIVRANLESRLNQTNPLELGAVWSTRTGQICGLVNGRGSFGGLTAMTRFYTVDQRPVFHQDVDHIAFQKAWFECRRDQYVMLHAGTEEPGFCGTELGRRRCFNVRNGVPEG</sequence>
<evidence type="ECO:0000313" key="3">
    <source>
        <dbReference type="Proteomes" id="UP001057520"/>
    </source>
</evidence>
<reference evidence="2 3" key="1">
    <citation type="submission" date="2022-04" db="EMBL/GenBank/DDBJ databases">
        <title>Genome sequence of soybean root-associated Caulobacter segnis RL271.</title>
        <authorList>
            <person name="Longley R."/>
            <person name="Bonito G."/>
            <person name="Trigodet F."/>
            <person name="Crosson S."/>
            <person name="Fiebig A."/>
        </authorList>
    </citation>
    <scope>NUCLEOTIDE SEQUENCE [LARGE SCALE GENOMIC DNA]</scope>
    <source>
        <strain evidence="2 3">RL271</strain>
    </source>
</reference>
<dbReference type="EMBL" id="CP096040">
    <property type="protein sequence ID" value="USQ94907.1"/>
    <property type="molecule type" value="Genomic_DNA"/>
</dbReference>
<keyword evidence="1" id="KW-1133">Transmembrane helix</keyword>
<protein>
    <submittedName>
        <fullName evidence="2">Uncharacterized protein</fullName>
    </submittedName>
</protein>
<keyword evidence="1" id="KW-0472">Membrane</keyword>
<evidence type="ECO:0000256" key="1">
    <source>
        <dbReference type="SAM" id="Phobius"/>
    </source>
</evidence>
<accession>A0ABY4ZQ45</accession>
<feature type="transmembrane region" description="Helical" evidence="1">
    <location>
        <begin position="14"/>
        <end position="34"/>
    </location>
</feature>
<name>A0ABY4ZQ45_9CAUL</name>
<organism evidence="2 3">
    <name type="scientific">Caulobacter segnis</name>
    <dbReference type="NCBI Taxonomy" id="88688"/>
    <lineage>
        <taxon>Bacteria</taxon>
        <taxon>Pseudomonadati</taxon>
        <taxon>Pseudomonadota</taxon>
        <taxon>Alphaproteobacteria</taxon>
        <taxon>Caulobacterales</taxon>
        <taxon>Caulobacteraceae</taxon>
        <taxon>Caulobacter</taxon>
    </lineage>
</organism>
<keyword evidence="1" id="KW-0812">Transmembrane</keyword>
<proteinExistence type="predicted"/>